<dbReference type="EMBL" id="PELY01000417">
    <property type="protein sequence ID" value="RTH22875.1"/>
    <property type="molecule type" value="Genomic_DNA"/>
</dbReference>
<dbReference type="Proteomes" id="UP000053099">
    <property type="component" value="Unassembled WGS sequence"/>
</dbReference>
<protein>
    <submittedName>
        <fullName evidence="1">Uncharacterized protein</fullName>
    </submittedName>
</protein>
<evidence type="ECO:0000313" key="4">
    <source>
        <dbReference type="EMBL" id="RTI17442.1"/>
    </source>
</evidence>
<evidence type="ECO:0000313" key="8">
    <source>
        <dbReference type="Proteomes" id="UP000287306"/>
    </source>
</evidence>
<gene>
    <name evidence="1" type="ORF">AN926_04800</name>
    <name evidence="4" type="ORF">CSW27_01735</name>
    <name evidence="2" type="ORF">CSW38_12170</name>
    <name evidence="3" type="ORF">CSW40_08865</name>
</gene>
<evidence type="ECO:0000313" key="7">
    <source>
        <dbReference type="Proteomes" id="UP000287155"/>
    </source>
</evidence>
<reference evidence="6 7" key="2">
    <citation type="journal article" date="2019" name="Extremophiles">
        <title>Biogeography of thermophiles and predominance of Thermus scotoductus in domestic water heaters.</title>
        <authorList>
            <person name="Wilpiszeski R.L."/>
            <person name="Zhang Z."/>
            <person name="House C.H."/>
        </authorList>
    </citation>
    <scope>NUCLEOTIDE SEQUENCE [LARGE SCALE GENOMIC DNA]</scope>
    <source>
        <strain evidence="4 7">14_S14</strain>
        <strain evidence="2 8">25_S25</strain>
        <strain evidence="3 6">27_S27</strain>
    </source>
</reference>
<comment type="caution">
    <text evidence="1">The sequence shown here is derived from an EMBL/GenBank/DDBJ whole genome shotgun (WGS) entry which is preliminary data.</text>
</comment>
<dbReference type="EMBL" id="PEMJ01000033">
    <property type="protein sequence ID" value="RTI17442.1"/>
    <property type="molecule type" value="Genomic_DNA"/>
</dbReference>
<reference evidence="1 5" key="1">
    <citation type="submission" date="2015-09" db="EMBL/GenBank/DDBJ databases">
        <title>Draft genome sequence of Thermus scotoductus strain K1 isolated from a geothermal spring in Nagorno-Karabakh, Armenia.</title>
        <authorList>
            <person name="Saghatelyan A."/>
            <person name="Poghosyan L."/>
            <person name="Panosyan H."/>
            <person name="Birkeland N.-K."/>
        </authorList>
    </citation>
    <scope>NUCLEOTIDE SEQUENCE [LARGE SCALE GENOMIC DNA]</scope>
    <source>
        <strain evidence="1 5">K1</strain>
    </source>
</reference>
<dbReference type="Proteomes" id="UP000287155">
    <property type="component" value="Unassembled WGS sequence"/>
</dbReference>
<dbReference type="AlphaFoldDB" id="A0A0N1KQI1"/>
<dbReference type="EMBL" id="PELW01000266">
    <property type="protein sequence ID" value="RTH24046.1"/>
    <property type="molecule type" value="Genomic_DNA"/>
</dbReference>
<evidence type="ECO:0000313" key="6">
    <source>
        <dbReference type="Proteomes" id="UP000286712"/>
    </source>
</evidence>
<dbReference type="PATRIC" id="fig|37636.3.peg.2723"/>
<sequence>MKVPKITDGELRAAVDLLLMRGAWGVPREEFGRHFGGDRRGRAIIAELRKRGVLPVVVAESPAGDEVYKVADSEEELRAYRQSLLSRIEELHAAVRGLDLAWRHWKAHRSPRWAQPGLFEVADGGGR</sequence>
<name>A0A0N1KQI1_THESC</name>
<evidence type="ECO:0000313" key="2">
    <source>
        <dbReference type="EMBL" id="RTH22875.1"/>
    </source>
</evidence>
<evidence type="ECO:0000313" key="5">
    <source>
        <dbReference type="Proteomes" id="UP000053099"/>
    </source>
</evidence>
<evidence type="ECO:0000313" key="3">
    <source>
        <dbReference type="EMBL" id="RTH24046.1"/>
    </source>
</evidence>
<dbReference type="EMBL" id="LJJR01000009">
    <property type="protein sequence ID" value="KPD32279.1"/>
    <property type="molecule type" value="Genomic_DNA"/>
</dbReference>
<dbReference type="Proteomes" id="UP000287306">
    <property type="component" value="Unassembled WGS sequence"/>
</dbReference>
<proteinExistence type="predicted"/>
<organism evidence="1 5">
    <name type="scientific">Thermus scotoductus</name>
    <dbReference type="NCBI Taxonomy" id="37636"/>
    <lineage>
        <taxon>Bacteria</taxon>
        <taxon>Thermotogati</taxon>
        <taxon>Deinococcota</taxon>
        <taxon>Deinococci</taxon>
        <taxon>Thermales</taxon>
        <taxon>Thermaceae</taxon>
        <taxon>Thermus</taxon>
    </lineage>
</organism>
<accession>A0A0N1KQI1</accession>
<dbReference type="RefSeq" id="WP_039456885.1">
    <property type="nucleotide sequence ID" value="NZ_PELL01000390.1"/>
</dbReference>
<dbReference type="Proteomes" id="UP000286712">
    <property type="component" value="Unassembled WGS sequence"/>
</dbReference>
<evidence type="ECO:0000313" key="1">
    <source>
        <dbReference type="EMBL" id="KPD32279.1"/>
    </source>
</evidence>